<dbReference type="CDD" id="cd02094">
    <property type="entry name" value="P-type_ATPase_Cu-like"/>
    <property type="match status" value="1"/>
</dbReference>
<dbReference type="SFLD" id="SFLDF00027">
    <property type="entry name" value="p-type_atpase"/>
    <property type="match status" value="1"/>
</dbReference>
<evidence type="ECO:0000256" key="1">
    <source>
        <dbReference type="ARBA" id="ARBA00004127"/>
    </source>
</evidence>
<evidence type="ECO:0000256" key="4">
    <source>
        <dbReference type="ARBA" id="ARBA00022723"/>
    </source>
</evidence>
<dbReference type="InterPro" id="IPR001757">
    <property type="entry name" value="P_typ_ATPase"/>
</dbReference>
<dbReference type="Gene3D" id="3.30.70.100">
    <property type="match status" value="1"/>
</dbReference>
<feature type="domain" description="HMA" evidence="11">
    <location>
        <begin position="3"/>
        <end position="69"/>
    </location>
</feature>
<dbReference type="Gene3D" id="3.40.50.1000">
    <property type="entry name" value="HAD superfamily/HAD-like"/>
    <property type="match status" value="1"/>
</dbReference>
<feature type="transmembrane region" description="Helical" evidence="10">
    <location>
        <begin position="120"/>
        <end position="143"/>
    </location>
</feature>
<dbReference type="InterPro" id="IPR017969">
    <property type="entry name" value="Heavy-metal-associated_CS"/>
</dbReference>
<dbReference type="PANTHER" id="PTHR43520:SF8">
    <property type="entry name" value="P-TYPE CU(+) TRANSPORTER"/>
    <property type="match status" value="1"/>
</dbReference>
<dbReference type="NCBIfam" id="TIGR01494">
    <property type="entry name" value="ATPase_P-type"/>
    <property type="match status" value="1"/>
</dbReference>
<dbReference type="SUPFAM" id="SSF55008">
    <property type="entry name" value="HMA, heavy metal-associated domain"/>
    <property type="match status" value="1"/>
</dbReference>
<evidence type="ECO:0000256" key="3">
    <source>
        <dbReference type="ARBA" id="ARBA00022692"/>
    </source>
</evidence>
<dbReference type="InterPro" id="IPR036163">
    <property type="entry name" value="HMA_dom_sf"/>
</dbReference>
<dbReference type="PROSITE" id="PS00154">
    <property type="entry name" value="ATPASE_E1_E2"/>
    <property type="match status" value="1"/>
</dbReference>
<evidence type="ECO:0000256" key="6">
    <source>
        <dbReference type="ARBA" id="ARBA00022840"/>
    </source>
</evidence>
<dbReference type="InterPro" id="IPR008250">
    <property type="entry name" value="ATPase_P-typ_transduc_dom_A_sf"/>
</dbReference>
<dbReference type="PROSITE" id="PS50846">
    <property type="entry name" value="HMA_2"/>
    <property type="match status" value="1"/>
</dbReference>
<feature type="transmembrane region" description="Helical" evidence="10">
    <location>
        <begin position="722"/>
        <end position="739"/>
    </location>
</feature>
<dbReference type="Gene3D" id="2.70.150.10">
    <property type="entry name" value="Calcium-transporting ATPase, cytoplasmic transduction domain A"/>
    <property type="match status" value="1"/>
</dbReference>
<gene>
    <name evidence="12" type="primary">actP</name>
    <name evidence="12" type="ORF">ROLI_044280</name>
</gene>
<evidence type="ECO:0000256" key="9">
    <source>
        <dbReference type="ARBA" id="ARBA00023136"/>
    </source>
</evidence>
<dbReference type="InterPro" id="IPR059000">
    <property type="entry name" value="ATPase_P-type_domA"/>
</dbReference>
<dbReference type="InterPro" id="IPR018303">
    <property type="entry name" value="ATPase_P-typ_P_site"/>
</dbReference>
<feature type="transmembrane region" description="Helical" evidence="10">
    <location>
        <begin position="376"/>
        <end position="399"/>
    </location>
</feature>
<dbReference type="InterPro" id="IPR023214">
    <property type="entry name" value="HAD_sf"/>
</dbReference>
<dbReference type="SFLD" id="SFLDG00002">
    <property type="entry name" value="C1.7:_P-type_atpase_like"/>
    <property type="match status" value="1"/>
</dbReference>
<dbReference type="NCBIfam" id="TIGR01525">
    <property type="entry name" value="ATPase-IB_hvy"/>
    <property type="match status" value="1"/>
</dbReference>
<keyword evidence="3 10" id="KW-0812">Transmembrane</keyword>
<keyword evidence="10" id="KW-1003">Cell membrane</keyword>
<dbReference type="SUPFAM" id="SSF56784">
    <property type="entry name" value="HAD-like"/>
    <property type="match status" value="1"/>
</dbReference>
<keyword evidence="6 10" id="KW-0067">ATP-binding</keyword>
<dbReference type="SFLD" id="SFLDS00003">
    <property type="entry name" value="Haloacid_Dehalogenase"/>
    <property type="match status" value="1"/>
</dbReference>
<organism evidence="12 13">
    <name type="scientific">Roseobacter fucihabitans</name>
    <dbReference type="NCBI Taxonomy" id="1537242"/>
    <lineage>
        <taxon>Bacteria</taxon>
        <taxon>Pseudomonadati</taxon>
        <taxon>Pseudomonadota</taxon>
        <taxon>Alphaproteobacteria</taxon>
        <taxon>Rhodobacterales</taxon>
        <taxon>Roseobacteraceae</taxon>
        <taxon>Roseobacter</taxon>
    </lineage>
</organism>
<comment type="subcellular location">
    <subcellularLocation>
        <location evidence="10">Cell membrane</location>
    </subcellularLocation>
    <subcellularLocation>
        <location evidence="1">Endomembrane system</location>
        <topology evidence="1">Multi-pass membrane protein</topology>
    </subcellularLocation>
</comment>
<dbReference type="InterPro" id="IPR023298">
    <property type="entry name" value="ATPase_P-typ_TM_dom_sf"/>
</dbReference>
<evidence type="ECO:0000259" key="11">
    <source>
        <dbReference type="PROSITE" id="PS50846"/>
    </source>
</evidence>
<evidence type="ECO:0000313" key="12">
    <source>
        <dbReference type="EMBL" id="WVX51327.1"/>
    </source>
</evidence>
<dbReference type="Gene3D" id="3.40.1110.10">
    <property type="entry name" value="Calcium-transporting ATPase, cytoplasmic domain N"/>
    <property type="match status" value="1"/>
</dbReference>
<evidence type="ECO:0000313" key="13">
    <source>
        <dbReference type="Proteomes" id="UP001318682"/>
    </source>
</evidence>
<dbReference type="Pfam" id="PF00122">
    <property type="entry name" value="E1-E2_ATPase"/>
    <property type="match status" value="1"/>
</dbReference>
<dbReference type="InterPro" id="IPR044492">
    <property type="entry name" value="P_typ_ATPase_HD_dom"/>
</dbReference>
<dbReference type="PRINTS" id="PR00119">
    <property type="entry name" value="CATATPASE"/>
</dbReference>
<dbReference type="PROSITE" id="PS01047">
    <property type="entry name" value="HMA_1"/>
    <property type="match status" value="1"/>
</dbReference>
<keyword evidence="9 10" id="KW-0472">Membrane</keyword>
<dbReference type="InterPro" id="IPR036412">
    <property type="entry name" value="HAD-like_sf"/>
</dbReference>
<protein>
    <submittedName>
        <fullName evidence="12">Copper-transporting P-type ATPase</fullName>
    </submittedName>
</protein>
<feature type="transmembrane region" description="Helical" evidence="10">
    <location>
        <begin position="95"/>
        <end position="114"/>
    </location>
</feature>
<feature type="transmembrane region" description="Helical" evidence="10">
    <location>
        <begin position="348"/>
        <end position="370"/>
    </location>
</feature>
<dbReference type="NCBIfam" id="TIGR01511">
    <property type="entry name" value="ATPase-IB1_Cu"/>
    <property type="match status" value="1"/>
</dbReference>
<name>A0ABZ2C217_9RHOB</name>
<feature type="transmembrane region" description="Helical" evidence="10">
    <location>
        <begin position="164"/>
        <end position="189"/>
    </location>
</feature>
<reference evidence="13" key="2">
    <citation type="submission" date="2024-01" db="EMBL/GenBank/DDBJ databases">
        <title>Roseobacter fucihabitans sp. nov., isolated from the brown alga Fucus spiralis.</title>
        <authorList>
            <person name="Hahnke S."/>
            <person name="Berger M."/>
            <person name="Schlingloff A."/>
            <person name="Athale I."/>
            <person name="Neumann-Schaal M."/>
            <person name="Adenaya A."/>
            <person name="Poehlein A."/>
            <person name="Daniel R."/>
            <person name="Pertersen J."/>
            <person name="Brinkhoff T."/>
        </authorList>
    </citation>
    <scope>NUCLEOTIDE SEQUENCE [LARGE SCALE GENOMIC DNA]</scope>
    <source>
        <strain evidence="13">B14</strain>
    </source>
</reference>
<evidence type="ECO:0000256" key="8">
    <source>
        <dbReference type="ARBA" id="ARBA00022989"/>
    </source>
</evidence>
<dbReference type="CDD" id="cd00371">
    <property type="entry name" value="HMA"/>
    <property type="match status" value="1"/>
</dbReference>
<feature type="transmembrane region" description="Helical" evidence="10">
    <location>
        <begin position="692"/>
        <end position="716"/>
    </location>
</feature>
<reference evidence="12 13" key="1">
    <citation type="submission" date="2015-07" db="EMBL/GenBank/DDBJ databases">
        <authorList>
            <person name="Voget S."/>
            <person name="Dogs M."/>
            <person name="Brinkhoff T.H."/>
            <person name="Daniel R."/>
        </authorList>
    </citation>
    <scope>NUCLEOTIDE SEQUENCE [LARGE SCALE GENOMIC DNA]</scope>
    <source>
        <strain evidence="12 13">B14</strain>
    </source>
</reference>
<keyword evidence="7" id="KW-1278">Translocase</keyword>
<dbReference type="RefSeq" id="WP_316247392.1">
    <property type="nucleotide sequence ID" value="NZ_CP143423.1"/>
</dbReference>
<dbReference type="SUPFAM" id="SSF81665">
    <property type="entry name" value="Calcium ATPase, transmembrane domain M"/>
    <property type="match status" value="1"/>
</dbReference>
<evidence type="ECO:0000256" key="10">
    <source>
        <dbReference type="RuleBase" id="RU362081"/>
    </source>
</evidence>
<dbReference type="InterPro" id="IPR023299">
    <property type="entry name" value="ATPase_P-typ_cyto_dom_N"/>
</dbReference>
<feature type="transmembrane region" description="Helical" evidence="10">
    <location>
        <begin position="195"/>
        <end position="214"/>
    </location>
</feature>
<comment type="similarity">
    <text evidence="2 10">Belongs to the cation transport ATPase (P-type) (TC 3.A.3) family. Type IB subfamily.</text>
</comment>
<keyword evidence="13" id="KW-1185">Reference proteome</keyword>
<keyword evidence="4 10" id="KW-0479">Metal-binding</keyword>
<evidence type="ECO:0000256" key="2">
    <source>
        <dbReference type="ARBA" id="ARBA00006024"/>
    </source>
</evidence>
<dbReference type="InterPro" id="IPR027256">
    <property type="entry name" value="P-typ_ATPase_IB"/>
</dbReference>
<dbReference type="EMBL" id="CP143423">
    <property type="protein sequence ID" value="WVX51327.1"/>
    <property type="molecule type" value="Genomic_DNA"/>
</dbReference>
<dbReference type="PANTHER" id="PTHR43520">
    <property type="entry name" value="ATP7, ISOFORM B"/>
    <property type="match status" value="1"/>
</dbReference>
<evidence type="ECO:0000256" key="5">
    <source>
        <dbReference type="ARBA" id="ARBA00022741"/>
    </source>
</evidence>
<keyword evidence="8 10" id="KW-1133">Transmembrane helix</keyword>
<dbReference type="Proteomes" id="UP001318682">
    <property type="component" value="Chromosome"/>
</dbReference>
<dbReference type="PRINTS" id="PR00943">
    <property type="entry name" value="CUATPASE"/>
</dbReference>
<evidence type="ECO:0000256" key="7">
    <source>
        <dbReference type="ARBA" id="ARBA00022967"/>
    </source>
</evidence>
<accession>A0ABZ2C217</accession>
<dbReference type="SUPFAM" id="SSF81653">
    <property type="entry name" value="Calcium ATPase, transduction domain A"/>
    <property type="match status" value="1"/>
</dbReference>
<dbReference type="InterPro" id="IPR006121">
    <property type="entry name" value="HMA_dom"/>
</dbReference>
<dbReference type="Pfam" id="PF00403">
    <property type="entry name" value="HMA"/>
    <property type="match status" value="1"/>
</dbReference>
<proteinExistence type="inferred from homology"/>
<dbReference type="Pfam" id="PF00702">
    <property type="entry name" value="Hydrolase"/>
    <property type="match status" value="1"/>
</dbReference>
<keyword evidence="5 10" id="KW-0547">Nucleotide-binding</keyword>
<sequence>MRDTITLSVEKMSCASCVGRVDRALVAVPGVLEVSVNLATEEATVSLDPAQVTADTLARIATEAGYPARPVLSRALKVQEAKRSKAAQELGRQTLLAAVLAAPVVVLEMGSHMIPGFHHFILNSIGLPASWWMQFILTSLILIGPGRHFYAAGFSALIKRSPDMNSLVALGTSAAYGFSVCVLIAPHLLPADAQAVYFEAAAVIVVFILLGRWLEARAKGRTGAAIKSLLSLRPKTAQVMRAGVTQTVAVDDLILNDTILLRPGERVPVDGQVTEGDSHVDESMITGEPLPVVKSTGDTVTGGTINGPGSLTFTATRIGEDTVLSGIVRMVQDAQGAKLPIQALVDRVTLWFVPVILALAAVTVTAWLAFGPTPVLSHALVAGVAVLIIACPCAMGLATPTSIMVATGRAAELGVLFRKGDALQSLADIDLIAFDKTGTLTLGKPELTALQVVEGFDRAEVFGLIASVEARAEHPIAHAILNGARDEGIEVKTATDVGAMGGMGILGQVGGHRVMVGTAKLMDDNAIDVTRLEHQAEDMAKSGATVFFAAVDGALAALIAVSDQIKPNAAATIAALKAQGIAVAMITGDRAETAHAVGREIGIDHIVSGVLPEGKVAALNRLRENHPKVGFVGDGINDAPVLACADVGIAIGTGTDIAIGAADVVLMSGDLNGVTTATRVSKATMRNIRQNLFWAFGYNTALIPVAAGVLFASHGVLLSPELAAGAMALSSLFVLSNALRLRGLNRRTA</sequence>